<evidence type="ECO:0000313" key="3">
    <source>
        <dbReference type="WBParaSite" id="ALUE_0002256301-mRNA-1"/>
    </source>
</evidence>
<evidence type="ECO:0000313" key="2">
    <source>
        <dbReference type="Proteomes" id="UP000036681"/>
    </source>
</evidence>
<name>A0A0M3IUY5_ASCLU</name>
<dbReference type="AlphaFoldDB" id="A0A0M3IUY5"/>
<accession>A0A0M3IUY5</accession>
<sequence length="163" mass="18319">METVGAEMKSNDSAEWGAKTAKFGCDVGLATSDPHTMKAQFEGESAEDVQYPSPKSVESDGKCSRVFVGSLKTSKFWTRILRPWKWRKKTRKNNLRRTNSDRSPESNVAIVTMPTSLSSIEPIHMAELVDGEFIVFTRFAAIVGFHSDLCMDTHNHRFLMSVQ</sequence>
<feature type="region of interest" description="Disordered" evidence="1">
    <location>
        <begin position="36"/>
        <end position="61"/>
    </location>
</feature>
<proteinExistence type="predicted"/>
<protein>
    <submittedName>
        <fullName evidence="3">Ovate family protein</fullName>
    </submittedName>
</protein>
<dbReference type="WBParaSite" id="ALUE_0002256301-mRNA-1">
    <property type="protein sequence ID" value="ALUE_0002256301-mRNA-1"/>
    <property type="gene ID" value="ALUE_0002256301"/>
</dbReference>
<keyword evidence="2" id="KW-1185">Reference proteome</keyword>
<organism evidence="2 3">
    <name type="scientific">Ascaris lumbricoides</name>
    <name type="common">Giant roundworm</name>
    <dbReference type="NCBI Taxonomy" id="6252"/>
    <lineage>
        <taxon>Eukaryota</taxon>
        <taxon>Metazoa</taxon>
        <taxon>Ecdysozoa</taxon>
        <taxon>Nematoda</taxon>
        <taxon>Chromadorea</taxon>
        <taxon>Rhabditida</taxon>
        <taxon>Spirurina</taxon>
        <taxon>Ascaridomorpha</taxon>
        <taxon>Ascaridoidea</taxon>
        <taxon>Ascarididae</taxon>
        <taxon>Ascaris</taxon>
    </lineage>
</organism>
<evidence type="ECO:0000256" key="1">
    <source>
        <dbReference type="SAM" id="MobiDB-lite"/>
    </source>
</evidence>
<dbReference type="Proteomes" id="UP000036681">
    <property type="component" value="Unplaced"/>
</dbReference>
<reference evidence="3" key="1">
    <citation type="submission" date="2017-02" db="UniProtKB">
        <authorList>
            <consortium name="WormBaseParasite"/>
        </authorList>
    </citation>
    <scope>IDENTIFICATION</scope>
</reference>